<dbReference type="PANTHER" id="PTHR43685">
    <property type="entry name" value="GLYCOSYLTRANSFERASE"/>
    <property type="match status" value="1"/>
</dbReference>
<name>A0A917I6U1_9HYPH</name>
<evidence type="ECO:0000259" key="1">
    <source>
        <dbReference type="Pfam" id="PF00535"/>
    </source>
</evidence>
<dbReference type="SUPFAM" id="SSF53448">
    <property type="entry name" value="Nucleotide-diphospho-sugar transferases"/>
    <property type="match status" value="1"/>
</dbReference>
<proteinExistence type="predicted"/>
<keyword evidence="3" id="KW-1185">Reference proteome</keyword>
<dbReference type="Gene3D" id="3.90.550.10">
    <property type="entry name" value="Spore Coat Polysaccharide Biosynthesis Protein SpsA, Chain A"/>
    <property type="match status" value="1"/>
</dbReference>
<dbReference type="InterPro" id="IPR029044">
    <property type="entry name" value="Nucleotide-diphossugar_trans"/>
</dbReference>
<organism evidence="2 3">
    <name type="scientific">Alsobacter metallidurans</name>
    <dbReference type="NCBI Taxonomy" id="340221"/>
    <lineage>
        <taxon>Bacteria</taxon>
        <taxon>Pseudomonadati</taxon>
        <taxon>Pseudomonadota</taxon>
        <taxon>Alphaproteobacteria</taxon>
        <taxon>Hyphomicrobiales</taxon>
        <taxon>Alsobacteraceae</taxon>
        <taxon>Alsobacter</taxon>
    </lineage>
</organism>
<dbReference type="AlphaFoldDB" id="A0A917I6U1"/>
<reference evidence="2" key="2">
    <citation type="submission" date="2020-09" db="EMBL/GenBank/DDBJ databases">
        <authorList>
            <person name="Sun Q."/>
            <person name="Zhou Y."/>
        </authorList>
    </citation>
    <scope>NUCLEOTIDE SEQUENCE</scope>
    <source>
        <strain evidence="2">CGMCC 1.12214</strain>
    </source>
</reference>
<protein>
    <recommendedName>
        <fullName evidence="1">Glycosyltransferase 2-like domain-containing protein</fullName>
    </recommendedName>
</protein>
<dbReference type="RefSeq" id="WP_210318634.1">
    <property type="nucleotide sequence ID" value="NZ_BMES01000001.1"/>
</dbReference>
<feature type="domain" description="Glycosyltransferase 2-like" evidence="1">
    <location>
        <begin position="8"/>
        <end position="166"/>
    </location>
</feature>
<evidence type="ECO:0000313" key="3">
    <source>
        <dbReference type="Proteomes" id="UP000603912"/>
    </source>
</evidence>
<dbReference type="InterPro" id="IPR001173">
    <property type="entry name" value="Glyco_trans_2-like"/>
</dbReference>
<dbReference type="Pfam" id="PF00535">
    <property type="entry name" value="Glycos_transf_2"/>
    <property type="match status" value="1"/>
</dbReference>
<evidence type="ECO:0000313" key="2">
    <source>
        <dbReference type="EMBL" id="GGH17370.1"/>
    </source>
</evidence>
<comment type="caution">
    <text evidence="2">The sequence shown here is derived from an EMBL/GenBank/DDBJ whole genome shotgun (WGS) entry which is preliminary data.</text>
</comment>
<gene>
    <name evidence="2" type="ORF">GCM10007036_18750</name>
</gene>
<accession>A0A917I6U1</accession>
<dbReference type="InterPro" id="IPR050834">
    <property type="entry name" value="Glycosyltransf_2"/>
</dbReference>
<dbReference type="PANTHER" id="PTHR43685:SF2">
    <property type="entry name" value="GLYCOSYLTRANSFERASE 2-LIKE DOMAIN-CONTAINING PROTEIN"/>
    <property type="match status" value="1"/>
</dbReference>
<dbReference type="EMBL" id="BMES01000001">
    <property type="protein sequence ID" value="GGH17370.1"/>
    <property type="molecule type" value="Genomic_DNA"/>
</dbReference>
<sequence>MASTPRVSVIVPHYRDISGLDRCLEALSRQTWRDPFEIIVADNNSPEGEEWVRQAIRGRAQLVIVREKGAGPARNGGVAVSTGDVLAFTDCDCVPEPQWLVEGIRALGSADFVGGGVRVLVDDPARVTAVEAFERVFAFDMKQYAEKLGFAGSGNLFVSRKVFDEVGGFRSAVSEDRDFSWRATAKGYKLGYSDLAQVGHPARKTWPELAAKWRRVNRESYALATDKGQTWQWALRNLLLIPSIAAHAPKVLLSRELVTARQKAGALGVLALSRIWRFGDVVRILTTGEKVAAPAVEGGSVPH</sequence>
<dbReference type="Proteomes" id="UP000603912">
    <property type="component" value="Unassembled WGS sequence"/>
</dbReference>
<reference evidence="2" key="1">
    <citation type="journal article" date="2014" name="Int. J. Syst. Evol. Microbiol.">
        <title>Complete genome sequence of Corynebacterium casei LMG S-19264T (=DSM 44701T), isolated from a smear-ripened cheese.</title>
        <authorList>
            <consortium name="US DOE Joint Genome Institute (JGI-PGF)"/>
            <person name="Walter F."/>
            <person name="Albersmeier A."/>
            <person name="Kalinowski J."/>
            <person name="Ruckert C."/>
        </authorList>
    </citation>
    <scope>NUCLEOTIDE SEQUENCE</scope>
    <source>
        <strain evidence="2">CGMCC 1.12214</strain>
    </source>
</reference>